<proteinExistence type="predicted"/>
<evidence type="ECO:0000313" key="2">
    <source>
        <dbReference type="Proteomes" id="UP000886501"/>
    </source>
</evidence>
<keyword evidence="2" id="KW-1185">Reference proteome</keyword>
<name>A0ACB6ZL02_THEGA</name>
<protein>
    <submittedName>
        <fullName evidence="1">Uncharacterized protein</fullName>
    </submittedName>
</protein>
<sequence length="462" mass="51628">MVPPHFLLDALNDSLTSGTFVDTKFYAFSCRQASRRVGSPRALYCNSRILHTVPYLSTLFSNAFSERETGDINGGFPSDSHPYTEDYDHLSDSDLEDASSCFEENEEEPREDSNDNSPRLEDALDPQTSQTTTSDNPPPHPSSAETSEAQTNHRVNDNLIRAGKVAIIRDVAAVTFEAMLYFLYTGDIKFAPLSSDPRHELPAQARAGDWSAGKLPLPSAKSIYRLADKYDIPTLKEQAKAHIYNNLESCNITEEIFSSFSCSFPELLSMQVSQLVKKMEEESKEGIESATRKQLRNKIASLSQPQVKRAKNALAMIWNCVKRPLEPPATVYKFTFSVTPTLFPNWQRVKLALLKSISTGIFIDIQFYAYNKMGNDLPLDPKPLFTSSIVIEEWGPAITTQAVGIYFQDVCLADGPIDDYESWSGELVEESQKHKSPLKYQTEAAAAESREVVLLMSGAWKT</sequence>
<dbReference type="Proteomes" id="UP000886501">
    <property type="component" value="Unassembled WGS sequence"/>
</dbReference>
<organism evidence="1 2">
    <name type="scientific">Thelephora ganbajun</name>
    <name type="common">Ganba fungus</name>
    <dbReference type="NCBI Taxonomy" id="370292"/>
    <lineage>
        <taxon>Eukaryota</taxon>
        <taxon>Fungi</taxon>
        <taxon>Dikarya</taxon>
        <taxon>Basidiomycota</taxon>
        <taxon>Agaricomycotina</taxon>
        <taxon>Agaricomycetes</taxon>
        <taxon>Thelephorales</taxon>
        <taxon>Thelephoraceae</taxon>
        <taxon>Thelephora</taxon>
    </lineage>
</organism>
<evidence type="ECO:0000313" key="1">
    <source>
        <dbReference type="EMBL" id="KAF9650003.1"/>
    </source>
</evidence>
<reference evidence="1" key="2">
    <citation type="journal article" date="2020" name="Nat. Commun.">
        <title>Large-scale genome sequencing of mycorrhizal fungi provides insights into the early evolution of symbiotic traits.</title>
        <authorList>
            <person name="Miyauchi S."/>
            <person name="Kiss E."/>
            <person name="Kuo A."/>
            <person name="Drula E."/>
            <person name="Kohler A."/>
            <person name="Sanchez-Garcia M."/>
            <person name="Morin E."/>
            <person name="Andreopoulos B."/>
            <person name="Barry K.W."/>
            <person name="Bonito G."/>
            <person name="Buee M."/>
            <person name="Carver A."/>
            <person name="Chen C."/>
            <person name="Cichocki N."/>
            <person name="Clum A."/>
            <person name="Culley D."/>
            <person name="Crous P.W."/>
            <person name="Fauchery L."/>
            <person name="Girlanda M."/>
            <person name="Hayes R.D."/>
            <person name="Keri Z."/>
            <person name="LaButti K."/>
            <person name="Lipzen A."/>
            <person name="Lombard V."/>
            <person name="Magnuson J."/>
            <person name="Maillard F."/>
            <person name="Murat C."/>
            <person name="Nolan M."/>
            <person name="Ohm R.A."/>
            <person name="Pangilinan J."/>
            <person name="Pereira M.F."/>
            <person name="Perotto S."/>
            <person name="Peter M."/>
            <person name="Pfister S."/>
            <person name="Riley R."/>
            <person name="Sitrit Y."/>
            <person name="Stielow J.B."/>
            <person name="Szollosi G."/>
            <person name="Zifcakova L."/>
            <person name="Stursova M."/>
            <person name="Spatafora J.W."/>
            <person name="Tedersoo L."/>
            <person name="Vaario L.M."/>
            <person name="Yamada A."/>
            <person name="Yan M."/>
            <person name="Wang P."/>
            <person name="Xu J."/>
            <person name="Bruns T."/>
            <person name="Baldrian P."/>
            <person name="Vilgalys R."/>
            <person name="Dunand C."/>
            <person name="Henrissat B."/>
            <person name="Grigoriev I.V."/>
            <person name="Hibbett D."/>
            <person name="Nagy L.G."/>
            <person name="Martin F.M."/>
        </authorList>
    </citation>
    <scope>NUCLEOTIDE SEQUENCE</scope>
    <source>
        <strain evidence="1">P2</strain>
    </source>
</reference>
<accession>A0ACB6ZL02</accession>
<comment type="caution">
    <text evidence="1">The sequence shown here is derived from an EMBL/GenBank/DDBJ whole genome shotgun (WGS) entry which is preliminary data.</text>
</comment>
<reference evidence="1" key="1">
    <citation type="submission" date="2019-10" db="EMBL/GenBank/DDBJ databases">
        <authorList>
            <consortium name="DOE Joint Genome Institute"/>
            <person name="Kuo A."/>
            <person name="Miyauchi S."/>
            <person name="Kiss E."/>
            <person name="Drula E."/>
            <person name="Kohler A."/>
            <person name="Sanchez-Garcia M."/>
            <person name="Andreopoulos B."/>
            <person name="Barry K.W."/>
            <person name="Bonito G."/>
            <person name="Buee M."/>
            <person name="Carver A."/>
            <person name="Chen C."/>
            <person name="Cichocki N."/>
            <person name="Clum A."/>
            <person name="Culley D."/>
            <person name="Crous P.W."/>
            <person name="Fauchery L."/>
            <person name="Girlanda M."/>
            <person name="Hayes R."/>
            <person name="Keri Z."/>
            <person name="Labutti K."/>
            <person name="Lipzen A."/>
            <person name="Lombard V."/>
            <person name="Magnuson J."/>
            <person name="Maillard F."/>
            <person name="Morin E."/>
            <person name="Murat C."/>
            <person name="Nolan M."/>
            <person name="Ohm R."/>
            <person name="Pangilinan J."/>
            <person name="Pereira M."/>
            <person name="Perotto S."/>
            <person name="Peter M."/>
            <person name="Riley R."/>
            <person name="Sitrit Y."/>
            <person name="Stielow B."/>
            <person name="Szollosi G."/>
            <person name="Zifcakova L."/>
            <person name="Stursova M."/>
            <person name="Spatafora J.W."/>
            <person name="Tedersoo L."/>
            <person name="Vaario L.-M."/>
            <person name="Yamada A."/>
            <person name="Yan M."/>
            <person name="Wang P."/>
            <person name="Xu J."/>
            <person name="Bruns T."/>
            <person name="Baldrian P."/>
            <person name="Vilgalys R."/>
            <person name="Henrissat B."/>
            <person name="Grigoriev I.V."/>
            <person name="Hibbett D."/>
            <person name="Nagy L.G."/>
            <person name="Martin F.M."/>
        </authorList>
    </citation>
    <scope>NUCLEOTIDE SEQUENCE</scope>
    <source>
        <strain evidence="1">P2</strain>
    </source>
</reference>
<dbReference type="EMBL" id="MU117990">
    <property type="protein sequence ID" value="KAF9650003.1"/>
    <property type="molecule type" value="Genomic_DNA"/>
</dbReference>
<gene>
    <name evidence="1" type="ORF">BDM02DRAFT_1689338</name>
</gene>